<feature type="region of interest" description="Disordered" evidence="1">
    <location>
        <begin position="96"/>
        <end position="138"/>
    </location>
</feature>
<dbReference type="AlphaFoldDB" id="A0AA88AHF7"/>
<comment type="caution">
    <text evidence="2">The sequence shown here is derived from an EMBL/GenBank/DDBJ whole genome shotgun (WGS) entry which is preliminary data.</text>
</comment>
<name>A0AA88AHF7_FICCA</name>
<feature type="compositionally biased region" description="Basic residues" evidence="1">
    <location>
        <begin position="111"/>
        <end position="129"/>
    </location>
</feature>
<dbReference type="Proteomes" id="UP001187192">
    <property type="component" value="Unassembled WGS sequence"/>
</dbReference>
<organism evidence="2 3">
    <name type="scientific">Ficus carica</name>
    <name type="common">Common fig</name>
    <dbReference type="NCBI Taxonomy" id="3494"/>
    <lineage>
        <taxon>Eukaryota</taxon>
        <taxon>Viridiplantae</taxon>
        <taxon>Streptophyta</taxon>
        <taxon>Embryophyta</taxon>
        <taxon>Tracheophyta</taxon>
        <taxon>Spermatophyta</taxon>
        <taxon>Magnoliopsida</taxon>
        <taxon>eudicotyledons</taxon>
        <taxon>Gunneridae</taxon>
        <taxon>Pentapetalae</taxon>
        <taxon>rosids</taxon>
        <taxon>fabids</taxon>
        <taxon>Rosales</taxon>
        <taxon>Moraceae</taxon>
        <taxon>Ficeae</taxon>
        <taxon>Ficus</taxon>
    </lineage>
</organism>
<protein>
    <submittedName>
        <fullName evidence="2">Uncharacterized protein</fullName>
    </submittedName>
</protein>
<accession>A0AA88AHF7</accession>
<reference evidence="2" key="1">
    <citation type="submission" date="2023-07" db="EMBL/GenBank/DDBJ databases">
        <title>draft genome sequence of fig (Ficus carica).</title>
        <authorList>
            <person name="Takahashi T."/>
            <person name="Nishimura K."/>
        </authorList>
    </citation>
    <scope>NUCLEOTIDE SEQUENCE</scope>
</reference>
<proteinExistence type="predicted"/>
<evidence type="ECO:0000256" key="1">
    <source>
        <dbReference type="SAM" id="MobiDB-lite"/>
    </source>
</evidence>
<gene>
    <name evidence="2" type="ORF">TIFTF001_024105</name>
</gene>
<evidence type="ECO:0000313" key="3">
    <source>
        <dbReference type="Proteomes" id="UP001187192"/>
    </source>
</evidence>
<evidence type="ECO:0000313" key="2">
    <source>
        <dbReference type="EMBL" id="GMN54993.1"/>
    </source>
</evidence>
<keyword evidence="3" id="KW-1185">Reference proteome</keyword>
<dbReference type="EMBL" id="BTGU01000054">
    <property type="protein sequence ID" value="GMN54993.1"/>
    <property type="molecule type" value="Genomic_DNA"/>
</dbReference>
<sequence length="156" mass="17161">MLKSARKLMSKRRGRALARQKMIIPEFGGSSSIYRRFSWVRVLGATRPGRLPRVPSGVPWASPVKGQQCPSEWLAAGGDLTDDRSRWVVSAAGLSGTRSPEYSASTGKASRSARWKGLREHAKPRRRHASPTSQRRCTDALHRVSAGRRGSVINIG</sequence>
<feature type="compositionally biased region" description="Polar residues" evidence="1">
    <location>
        <begin position="96"/>
        <end position="109"/>
    </location>
</feature>